<keyword evidence="3 9" id="KW-1133">Transmembrane helix</keyword>
<evidence type="ECO:0000256" key="4">
    <source>
        <dbReference type="ARBA" id="ARBA00023040"/>
    </source>
</evidence>
<evidence type="ECO:0000256" key="5">
    <source>
        <dbReference type="ARBA" id="ARBA00023136"/>
    </source>
</evidence>
<evidence type="ECO:0000256" key="6">
    <source>
        <dbReference type="ARBA" id="ARBA00023170"/>
    </source>
</evidence>
<keyword evidence="4 8" id="KW-0297">G-protein coupled receptor</keyword>
<evidence type="ECO:0000256" key="3">
    <source>
        <dbReference type="ARBA" id="ARBA00022989"/>
    </source>
</evidence>
<feature type="transmembrane region" description="Helical" evidence="9">
    <location>
        <begin position="183"/>
        <end position="203"/>
    </location>
</feature>
<feature type="transmembrane region" description="Helical" evidence="9">
    <location>
        <begin position="89"/>
        <end position="110"/>
    </location>
</feature>
<dbReference type="PANTHER" id="PTHR46048">
    <property type="entry name" value="HYDROXYCARBOXYLIC ACID RECEPTOR 2"/>
    <property type="match status" value="1"/>
</dbReference>
<dbReference type="GO" id="GO:0004930">
    <property type="term" value="F:G protein-coupled receptor activity"/>
    <property type="evidence" value="ECO:0007669"/>
    <property type="project" value="UniProtKB-KW"/>
</dbReference>
<dbReference type="Pfam" id="PF00001">
    <property type="entry name" value="7tm_1"/>
    <property type="match status" value="1"/>
</dbReference>
<evidence type="ECO:0000256" key="7">
    <source>
        <dbReference type="ARBA" id="ARBA00023224"/>
    </source>
</evidence>
<reference evidence="11" key="1">
    <citation type="journal article" date="2010" name="Science">
        <title>The genome of the Western clawed frog Xenopus tropicalis.</title>
        <authorList>
            <person name="Hellsten U."/>
            <person name="Harland R.M."/>
            <person name="Gilchrist M.J."/>
            <person name="Hendrix D."/>
            <person name="Jurka J."/>
            <person name="Kapitonov V."/>
            <person name="Ovcharenko I."/>
            <person name="Putnam N.H."/>
            <person name="Shu S."/>
            <person name="Taher L."/>
            <person name="Blitz I.L."/>
            <person name="Blumberg B."/>
            <person name="Dichmann D.S."/>
            <person name="Dubchak I."/>
            <person name="Amaya E."/>
            <person name="Detter J.C."/>
            <person name="Fletcher R."/>
            <person name="Gerhard D.S."/>
            <person name="Goodstein D."/>
            <person name="Graves T."/>
            <person name="Grigoriev I.V."/>
            <person name="Grimwood J."/>
            <person name="Kawashima T."/>
            <person name="Lindquist E."/>
            <person name="Lucas S.M."/>
            <person name="Mead P.E."/>
            <person name="Mitros T."/>
            <person name="Ogino H."/>
            <person name="Ohta Y."/>
            <person name="Poliakov A.V."/>
            <person name="Pollet N."/>
            <person name="Robert J."/>
            <person name="Salamov A."/>
            <person name="Sater A.K."/>
            <person name="Schmutz J."/>
            <person name="Terry A."/>
            <person name="Vize P.D."/>
            <person name="Warren W.C."/>
            <person name="Wells D."/>
            <person name="Wills A."/>
            <person name="Wilson R.K."/>
            <person name="Zimmerman L.B."/>
            <person name="Zorn A.M."/>
            <person name="Grainger R."/>
            <person name="Grammer T."/>
            <person name="Khokha M.K."/>
            <person name="Richardson P.M."/>
            <person name="Rokhsar D.S."/>
        </authorList>
    </citation>
    <scope>NUCLEOTIDE SEQUENCE [LARGE SCALE GENOMIC DNA]</scope>
    <source>
        <strain evidence="11">Nigerian</strain>
    </source>
</reference>
<reference evidence="11" key="2">
    <citation type="submission" date="2020-05" db="UniProtKB">
        <authorList>
            <consortium name="Ensembl"/>
        </authorList>
    </citation>
    <scope>IDENTIFICATION</scope>
</reference>
<dbReference type="InterPro" id="IPR017452">
    <property type="entry name" value="GPCR_Rhodpsn_7TM"/>
</dbReference>
<dbReference type="PROSITE" id="PS50262">
    <property type="entry name" value="G_PROTEIN_RECEP_F1_2"/>
    <property type="match status" value="1"/>
</dbReference>
<feature type="domain" description="G-protein coupled receptors family 1 profile" evidence="10">
    <location>
        <begin position="31"/>
        <end position="284"/>
    </location>
</feature>
<dbReference type="InterPro" id="IPR000276">
    <property type="entry name" value="GPCR_Rhodpsn"/>
</dbReference>
<feature type="transmembrane region" description="Helical" evidence="9">
    <location>
        <begin position="265"/>
        <end position="286"/>
    </location>
</feature>
<dbReference type="Gene3D" id="1.20.1070.10">
    <property type="entry name" value="Rhodopsin 7-helix transmembrane proteins"/>
    <property type="match status" value="1"/>
</dbReference>
<name>A0A6I8R2U6_XENTR</name>
<dbReference type="InParanoid" id="A0A6I8R2U6"/>
<dbReference type="AlphaFoldDB" id="A0A6I8R2U6"/>
<feature type="transmembrane region" description="Helical" evidence="9">
    <location>
        <begin position="131"/>
        <end position="149"/>
    </location>
</feature>
<keyword evidence="2 8" id="KW-0812">Transmembrane</keyword>
<comment type="subcellular location">
    <subcellularLocation>
        <location evidence="1">Membrane</location>
        <topology evidence="1">Multi-pass membrane protein</topology>
    </subcellularLocation>
</comment>
<dbReference type="GO" id="GO:0016020">
    <property type="term" value="C:membrane"/>
    <property type="evidence" value="ECO:0007669"/>
    <property type="project" value="UniProtKB-SubCell"/>
</dbReference>
<feature type="transmembrane region" description="Helical" evidence="9">
    <location>
        <begin position="20"/>
        <end position="39"/>
    </location>
</feature>
<keyword evidence="6 8" id="KW-0675">Receptor</keyword>
<dbReference type="PROSITE" id="PS00237">
    <property type="entry name" value="G_PROTEIN_RECEP_F1_1"/>
    <property type="match status" value="1"/>
</dbReference>
<organism evidence="11">
    <name type="scientific">Xenopus tropicalis</name>
    <name type="common">Western clawed frog</name>
    <name type="synonym">Silurana tropicalis</name>
    <dbReference type="NCBI Taxonomy" id="8364"/>
    <lineage>
        <taxon>Eukaryota</taxon>
        <taxon>Metazoa</taxon>
        <taxon>Chordata</taxon>
        <taxon>Craniata</taxon>
        <taxon>Vertebrata</taxon>
        <taxon>Euteleostomi</taxon>
        <taxon>Amphibia</taxon>
        <taxon>Batrachia</taxon>
        <taxon>Anura</taxon>
        <taxon>Pipoidea</taxon>
        <taxon>Pipidae</taxon>
        <taxon>Xenopodinae</taxon>
        <taxon>Xenopus</taxon>
        <taxon>Silurana</taxon>
    </lineage>
</organism>
<evidence type="ECO:0000259" key="10">
    <source>
        <dbReference type="PROSITE" id="PS50262"/>
    </source>
</evidence>
<keyword evidence="7 8" id="KW-0807">Transducer</keyword>
<feature type="transmembrane region" description="Helical" evidence="9">
    <location>
        <begin position="224"/>
        <end position="245"/>
    </location>
</feature>
<feature type="transmembrane region" description="Helical" evidence="9">
    <location>
        <begin position="51"/>
        <end position="69"/>
    </location>
</feature>
<dbReference type="GeneTree" id="ENSGT01140000282516"/>
<sequence>MSNSCCVFEAPILDQVLPPVLLFEFVLGLVGNSIGLWMICRQVKSWKPYSVYLFSLTLADFLVLFSVLFRADYYMRKKDWIYGDMPCRICLFTISACRSAGIIFLTIIAIDRYCKILFPFHRVNSITVKEAGIFCFLMWLGILVLYSYILTGSHSVKMDNSTQCESFQICPKNFSLADLHDGLYILMSIGSLVIMSYSTVCIAQHLKNNTIDKDGKIRRAVRCVLSITLVYTVCYLPSTLVRISVWMLKLQKHGDCAAYTDASLAFYATICFTYFYSMLNPIVYYFSSTSPSHFNQTLLAKICLCNTQNTLKCTEKPLRILLLQVWDPLSRMLGTWGFPDKGSFRNLNLLP</sequence>
<comment type="similarity">
    <text evidence="8">Belongs to the G-protein coupled receptor 1 family.</text>
</comment>
<dbReference type="PANTHER" id="PTHR46048:SF7">
    <property type="entry name" value="12-(S)-HYDROXY-5,8,10,14-EICOSATETRAENOIC ACID RECEPTOR"/>
    <property type="match status" value="1"/>
</dbReference>
<evidence type="ECO:0000313" key="11">
    <source>
        <dbReference type="Ensembl" id="ENSXETP00000074822"/>
    </source>
</evidence>
<dbReference type="Ensembl" id="ENSXETT00000097430">
    <property type="protein sequence ID" value="ENSXETP00000074822"/>
    <property type="gene ID" value="ENSXETG00000037733"/>
</dbReference>
<evidence type="ECO:0000256" key="8">
    <source>
        <dbReference type="RuleBase" id="RU000688"/>
    </source>
</evidence>
<evidence type="ECO:0000256" key="9">
    <source>
        <dbReference type="SAM" id="Phobius"/>
    </source>
</evidence>
<keyword evidence="5 9" id="KW-0472">Membrane</keyword>
<evidence type="ECO:0000256" key="2">
    <source>
        <dbReference type="ARBA" id="ARBA00022692"/>
    </source>
</evidence>
<accession>A0A6I8R2U6</accession>
<protein>
    <recommendedName>
        <fullName evidence="10">G-protein coupled receptors family 1 profile domain-containing protein</fullName>
    </recommendedName>
</protein>
<dbReference type="SUPFAM" id="SSF81321">
    <property type="entry name" value="Family A G protein-coupled receptor-like"/>
    <property type="match status" value="1"/>
</dbReference>
<dbReference type="PRINTS" id="PR00237">
    <property type="entry name" value="GPCRRHODOPSN"/>
</dbReference>
<evidence type="ECO:0000256" key="1">
    <source>
        <dbReference type="ARBA" id="ARBA00004141"/>
    </source>
</evidence>
<dbReference type="Bgee" id="ENSXETG00000037733">
    <property type="expression patterns" value="Expressed in egg cell and 4 other cell types or tissues"/>
</dbReference>
<dbReference type="InterPro" id="IPR051893">
    <property type="entry name" value="HCARs"/>
</dbReference>
<proteinExistence type="inferred from homology"/>